<comment type="caution">
    <text evidence="1">The sequence shown here is derived from an EMBL/GenBank/DDBJ whole genome shotgun (WGS) entry which is preliminary data.</text>
</comment>
<organism evidence="1 2">
    <name type="scientific">Fusarium gaditjirri</name>
    <dbReference type="NCBI Taxonomy" id="282569"/>
    <lineage>
        <taxon>Eukaryota</taxon>
        <taxon>Fungi</taxon>
        <taxon>Dikarya</taxon>
        <taxon>Ascomycota</taxon>
        <taxon>Pezizomycotina</taxon>
        <taxon>Sordariomycetes</taxon>
        <taxon>Hypocreomycetidae</taxon>
        <taxon>Hypocreales</taxon>
        <taxon>Nectriaceae</taxon>
        <taxon>Fusarium</taxon>
        <taxon>Fusarium nisikadoi species complex</taxon>
    </lineage>
</organism>
<evidence type="ECO:0000313" key="2">
    <source>
        <dbReference type="Proteomes" id="UP000604273"/>
    </source>
</evidence>
<dbReference type="AlphaFoldDB" id="A0A8H4T0C4"/>
<reference evidence="1" key="2">
    <citation type="submission" date="2020-05" db="EMBL/GenBank/DDBJ databases">
        <authorList>
            <person name="Kim H.-S."/>
            <person name="Proctor R.H."/>
            <person name="Brown D.W."/>
        </authorList>
    </citation>
    <scope>NUCLEOTIDE SEQUENCE</scope>
    <source>
        <strain evidence="1">NRRL 45417</strain>
    </source>
</reference>
<name>A0A8H4T0C4_9HYPO</name>
<sequence>MAEVAGLVLGAIPLILSSLKHQDELSEYTLAFFRWRKAKSLMIRQLALCQVDFELNMRLLLKNAVSPEKHFQMIENPQDGSWNDGEFLKNIEQKLGKSYSILISILRDIENSMVWIVSSLDIAGPDELAQKGLRAIIQEHDLVAQTVLPRRTLKLQMRAKFTWSRRKVKAEMKKLEDCNAKLSRILMASNQLTESAPTTNNMTVNFVGPLEEISRNASRVHDALSNSCLQDLLPDIKNQSFALSDFYRLAITLASSCIQLRSTRWLHQSWNKQSILFLRPNPDRGASADMRYPYLTMQSQPGGYVN</sequence>
<accession>A0A8H4T0C4</accession>
<dbReference type="PANTHER" id="PTHR35186">
    <property type="entry name" value="ANK_REP_REGION DOMAIN-CONTAINING PROTEIN"/>
    <property type="match status" value="1"/>
</dbReference>
<keyword evidence="2" id="KW-1185">Reference proteome</keyword>
<dbReference type="OrthoDB" id="3565018at2759"/>
<dbReference type="Proteomes" id="UP000604273">
    <property type="component" value="Unassembled WGS sequence"/>
</dbReference>
<evidence type="ECO:0000313" key="1">
    <source>
        <dbReference type="EMBL" id="KAF4948908.1"/>
    </source>
</evidence>
<proteinExistence type="predicted"/>
<dbReference type="EMBL" id="JABFAI010000249">
    <property type="protein sequence ID" value="KAF4948908.1"/>
    <property type="molecule type" value="Genomic_DNA"/>
</dbReference>
<reference evidence="1" key="1">
    <citation type="journal article" date="2020" name="BMC Genomics">
        <title>Correction to: Identification and distribution of gene clusters required for synthesis of sphingolipid metabolism inhibitors in diverse species of the filamentous fungus Fusarium.</title>
        <authorList>
            <person name="Kim H.S."/>
            <person name="Lohmar J.M."/>
            <person name="Busman M."/>
            <person name="Brown D.W."/>
            <person name="Naumann T.A."/>
            <person name="Divon H.H."/>
            <person name="Lysoe E."/>
            <person name="Uhlig S."/>
            <person name="Proctor R.H."/>
        </authorList>
    </citation>
    <scope>NUCLEOTIDE SEQUENCE</scope>
    <source>
        <strain evidence="1">NRRL 45417</strain>
    </source>
</reference>
<gene>
    <name evidence="1" type="ORF">FGADI_9192</name>
</gene>
<dbReference type="PANTHER" id="PTHR35186:SF4">
    <property type="entry name" value="PRION-INHIBITION AND PROPAGATION HELO DOMAIN-CONTAINING PROTEIN"/>
    <property type="match status" value="1"/>
</dbReference>
<protein>
    <submittedName>
        <fullName evidence="1">Uncharacterized protein</fullName>
    </submittedName>
</protein>